<accession>A0ABT5EGV6</accession>
<protein>
    <submittedName>
        <fullName evidence="2">Class I SAM-dependent methyltransferase</fullName>
    </submittedName>
</protein>
<dbReference type="CDD" id="cd02440">
    <property type="entry name" value="AdoMet_MTases"/>
    <property type="match status" value="1"/>
</dbReference>
<dbReference type="InterPro" id="IPR041698">
    <property type="entry name" value="Methyltransf_25"/>
</dbReference>
<gene>
    <name evidence="2" type="ORF">POL67_06870</name>
</gene>
<dbReference type="GO" id="GO:0008168">
    <property type="term" value="F:methyltransferase activity"/>
    <property type="evidence" value="ECO:0007669"/>
    <property type="project" value="UniProtKB-KW"/>
</dbReference>
<sequence length="345" mass="38705">MDIFTRLDPTKTYTAPQLQLILGAWVLSGFVEPGTKVSTTNGHVAEDDYTKQSIYSLLYSLYRSVGIVEGDTGESYEFTFNTWGYAWPEAWGKCPILASDPQRFGRIAYTGLYQFNEIQEYVKARNGRVHVIEMGCGTGAGAHHVCHNVLPDCTYEAVDMQNAAIETCRRRFVPGLRGRLVATHSDATKLSIPDGSADFVAVNETHVTEMVGIVTPEDERFFRTAYRLLKPGGFLTWGNAIPDVTWQPCFDFLKSIGMKQVEVRDVTKEAVLARDLDAGRADAYVRHVLDMFPAFRVPVVGPKKRLEAKLAMENFYRNPGTNLYQNMVDRTDTYKVVLFQKPAAS</sequence>
<dbReference type="SUPFAM" id="SSF53335">
    <property type="entry name" value="S-adenosyl-L-methionine-dependent methyltransferases"/>
    <property type="match status" value="1"/>
</dbReference>
<dbReference type="InterPro" id="IPR029063">
    <property type="entry name" value="SAM-dependent_MTases_sf"/>
</dbReference>
<keyword evidence="2" id="KW-0808">Transferase</keyword>
<keyword evidence="2" id="KW-0489">Methyltransferase</keyword>
<proteinExistence type="predicted"/>
<dbReference type="Pfam" id="PF13649">
    <property type="entry name" value="Methyltransf_25"/>
    <property type="match status" value="1"/>
</dbReference>
<evidence type="ECO:0000313" key="2">
    <source>
        <dbReference type="EMBL" id="MDC0741062.1"/>
    </source>
</evidence>
<reference evidence="2 3" key="1">
    <citation type="submission" date="2022-11" db="EMBL/GenBank/DDBJ databases">
        <title>Minimal conservation of predation-associated metabolite biosynthetic gene clusters underscores biosynthetic potential of Myxococcota including descriptions for ten novel species: Archangium lansinium sp. nov., Myxococcus landrumus sp. nov., Nannocystis bai.</title>
        <authorList>
            <person name="Ahearne A."/>
            <person name="Stevens C."/>
            <person name="Dowd S."/>
        </authorList>
    </citation>
    <scope>NUCLEOTIDE SEQUENCE [LARGE SCALE GENOMIC DNA]</scope>
    <source>
        <strain evidence="2 3">RJM3</strain>
    </source>
</reference>
<dbReference type="EMBL" id="JAQNDO010000001">
    <property type="protein sequence ID" value="MDC0741062.1"/>
    <property type="molecule type" value="Genomic_DNA"/>
</dbReference>
<keyword evidence="3" id="KW-1185">Reference proteome</keyword>
<evidence type="ECO:0000313" key="3">
    <source>
        <dbReference type="Proteomes" id="UP001221411"/>
    </source>
</evidence>
<comment type="caution">
    <text evidence="2">The sequence shown here is derived from an EMBL/GenBank/DDBJ whole genome shotgun (WGS) entry which is preliminary data.</text>
</comment>
<evidence type="ECO:0000259" key="1">
    <source>
        <dbReference type="Pfam" id="PF13649"/>
    </source>
</evidence>
<feature type="domain" description="Methyltransferase" evidence="1">
    <location>
        <begin position="131"/>
        <end position="233"/>
    </location>
</feature>
<name>A0ABT5EGV6_9BACT</name>
<organism evidence="2 3">
    <name type="scientific">Polyangium mundeleinium</name>
    <dbReference type="NCBI Taxonomy" id="2995306"/>
    <lineage>
        <taxon>Bacteria</taxon>
        <taxon>Pseudomonadati</taxon>
        <taxon>Myxococcota</taxon>
        <taxon>Polyangia</taxon>
        <taxon>Polyangiales</taxon>
        <taxon>Polyangiaceae</taxon>
        <taxon>Polyangium</taxon>
    </lineage>
</organism>
<dbReference type="GO" id="GO:0032259">
    <property type="term" value="P:methylation"/>
    <property type="evidence" value="ECO:0007669"/>
    <property type="project" value="UniProtKB-KW"/>
</dbReference>
<dbReference type="Gene3D" id="3.40.50.150">
    <property type="entry name" value="Vaccinia Virus protein VP39"/>
    <property type="match status" value="1"/>
</dbReference>
<dbReference type="Proteomes" id="UP001221411">
    <property type="component" value="Unassembled WGS sequence"/>
</dbReference>
<dbReference type="RefSeq" id="WP_271916274.1">
    <property type="nucleotide sequence ID" value="NZ_JAQNDO010000001.1"/>
</dbReference>